<accession>A0A6G1JGE8</accession>
<proteinExistence type="predicted"/>
<dbReference type="GO" id="GO:0005524">
    <property type="term" value="F:ATP binding"/>
    <property type="evidence" value="ECO:0007669"/>
    <property type="project" value="UniProtKB-KW"/>
</dbReference>
<dbReference type="Gene3D" id="3.40.50.300">
    <property type="entry name" value="P-loop containing nucleotide triphosphate hydrolases"/>
    <property type="match status" value="1"/>
</dbReference>
<dbReference type="Pfam" id="PF24581">
    <property type="entry name" value="DUF7608"/>
    <property type="match status" value="1"/>
</dbReference>
<dbReference type="Pfam" id="PF17862">
    <property type="entry name" value="AAA_lid_3"/>
    <property type="match status" value="1"/>
</dbReference>
<keyword evidence="3" id="KW-1000">Mitochondrion outer membrane</keyword>
<dbReference type="InterPro" id="IPR056027">
    <property type="entry name" value="DUF7608"/>
</dbReference>
<dbReference type="SUPFAM" id="SSF52540">
    <property type="entry name" value="P-loop containing nucleoside triphosphate hydrolases"/>
    <property type="match status" value="1"/>
</dbReference>
<evidence type="ECO:0000313" key="9">
    <source>
        <dbReference type="Proteomes" id="UP000799291"/>
    </source>
</evidence>
<feature type="compositionally biased region" description="Acidic residues" evidence="6">
    <location>
        <begin position="398"/>
        <end position="413"/>
    </location>
</feature>
<reference evidence="8" key="1">
    <citation type="journal article" date="2020" name="Stud. Mycol.">
        <title>101 Dothideomycetes genomes: a test case for predicting lifestyles and emergence of pathogens.</title>
        <authorList>
            <person name="Haridas S."/>
            <person name="Albert R."/>
            <person name="Binder M."/>
            <person name="Bloem J."/>
            <person name="Labutti K."/>
            <person name="Salamov A."/>
            <person name="Andreopoulos B."/>
            <person name="Baker S."/>
            <person name="Barry K."/>
            <person name="Bills G."/>
            <person name="Bluhm B."/>
            <person name="Cannon C."/>
            <person name="Castanera R."/>
            <person name="Culley D."/>
            <person name="Daum C."/>
            <person name="Ezra D."/>
            <person name="Gonzalez J."/>
            <person name="Henrissat B."/>
            <person name="Kuo A."/>
            <person name="Liang C."/>
            <person name="Lipzen A."/>
            <person name="Lutzoni F."/>
            <person name="Magnuson J."/>
            <person name="Mondo S."/>
            <person name="Nolan M."/>
            <person name="Ohm R."/>
            <person name="Pangilinan J."/>
            <person name="Park H.-J."/>
            <person name="Ramirez L."/>
            <person name="Alfaro M."/>
            <person name="Sun H."/>
            <person name="Tritt A."/>
            <person name="Yoshinaga Y."/>
            <person name="Zwiers L.-H."/>
            <person name="Turgeon B."/>
            <person name="Goodwin S."/>
            <person name="Spatafora J."/>
            <person name="Crous P."/>
            <person name="Grigoriev I."/>
        </authorList>
    </citation>
    <scope>NUCLEOTIDE SEQUENCE</scope>
    <source>
        <strain evidence="8">CBS 122367</strain>
    </source>
</reference>
<organism evidence="8 9">
    <name type="scientific">Lentithecium fluviatile CBS 122367</name>
    <dbReference type="NCBI Taxonomy" id="1168545"/>
    <lineage>
        <taxon>Eukaryota</taxon>
        <taxon>Fungi</taxon>
        <taxon>Dikarya</taxon>
        <taxon>Ascomycota</taxon>
        <taxon>Pezizomycotina</taxon>
        <taxon>Dothideomycetes</taxon>
        <taxon>Pleosporomycetidae</taxon>
        <taxon>Pleosporales</taxon>
        <taxon>Massarineae</taxon>
        <taxon>Lentitheciaceae</taxon>
        <taxon>Lentithecium</taxon>
    </lineage>
</organism>
<feature type="region of interest" description="Disordered" evidence="6">
    <location>
        <begin position="1163"/>
        <end position="1190"/>
    </location>
</feature>
<gene>
    <name evidence="8" type="ORF">K458DRAFT_413795</name>
</gene>
<dbReference type="GO" id="GO:0005741">
    <property type="term" value="C:mitochondrial outer membrane"/>
    <property type="evidence" value="ECO:0007669"/>
    <property type="project" value="UniProtKB-SubCell"/>
</dbReference>
<feature type="region of interest" description="Disordered" evidence="6">
    <location>
        <begin position="392"/>
        <end position="427"/>
    </location>
</feature>
<name>A0A6G1JGE8_9PLEO</name>
<dbReference type="Proteomes" id="UP000799291">
    <property type="component" value="Unassembled WGS sequence"/>
</dbReference>
<dbReference type="SMART" id="SM00382">
    <property type="entry name" value="AAA"/>
    <property type="match status" value="1"/>
</dbReference>
<dbReference type="PANTHER" id="PTHR45644">
    <property type="entry name" value="AAA ATPASE, PUTATIVE (AFU_ORTHOLOGUE AFUA_2G12920)-RELATED-RELATED"/>
    <property type="match status" value="1"/>
</dbReference>
<evidence type="ECO:0000259" key="7">
    <source>
        <dbReference type="SMART" id="SM00382"/>
    </source>
</evidence>
<evidence type="ECO:0000256" key="2">
    <source>
        <dbReference type="ARBA" id="ARBA00022741"/>
    </source>
</evidence>
<feature type="domain" description="AAA+ ATPase" evidence="7">
    <location>
        <begin position="896"/>
        <end position="1030"/>
    </location>
</feature>
<keyword evidence="2" id="KW-0547">Nucleotide-binding</keyword>
<dbReference type="InterPro" id="IPR027417">
    <property type="entry name" value="P-loop_NTPase"/>
</dbReference>
<dbReference type="AlphaFoldDB" id="A0A6G1JGE8"/>
<dbReference type="InterPro" id="IPR003593">
    <property type="entry name" value="AAA+_ATPase"/>
</dbReference>
<dbReference type="PROSITE" id="PS00674">
    <property type="entry name" value="AAA"/>
    <property type="match status" value="1"/>
</dbReference>
<feature type="compositionally biased region" description="Basic and acidic residues" evidence="6">
    <location>
        <begin position="796"/>
        <end position="811"/>
    </location>
</feature>
<keyword evidence="4" id="KW-0067">ATP-binding</keyword>
<evidence type="ECO:0000313" key="8">
    <source>
        <dbReference type="EMBL" id="KAF2689518.1"/>
    </source>
</evidence>
<feature type="compositionally biased region" description="Low complexity" evidence="6">
    <location>
        <begin position="457"/>
        <end position="468"/>
    </location>
</feature>
<sequence length="1190" mass="131533">MYAAIRPALRASRRSPARTVRGRRYPSPQRTRSFHTTRRLAQDPTPPAGAESRPSGSNGGEKQGEKSAAAQTDAGVAAEDAEDLAQKLQHSREMTRRYSSALRRSQRRGRAQDLPPVVIPDWFLRRNVFCREEVPNDAPRRGEKKTITLSLQRRDSDETSTCTIPLSRPSAGVKVLNQFLRGTWDRHLNVAQKRRFARQLASTLGAADDERVVQALEQGEDPYAENVDLHSLLGPILLGKQKLEDQTADVPVLRDHRLAEKVAEWQGKIGEVASSIQEQCEALARNRNPGNQVLPFVLAEVRATVAASLSALQPATNDSFPSAKTNLILHCPSDGQDRLMTRTVMSVASELGAEVVVLHAQDLAEIGGDYLSEGSEPSPHSIRSMGYETYRANSQSGDDIDDYSDPQADDQDEAPAPSLPTRPGYPAPSILMPGMFFHTALQKSLVDRLAKFKSQLSASEAAPSSNEPQQRVQTQGESQLEDLKLANLLESLVDSTEAKRTHRHIKPKRIAEATSALETKAPNSPPPAFFNAAVPPIGDQIDLVSALPLRAASKYSLSVNVQMYLKKPLNLPKSKIIYIKDFKELDATQYGGRVIQKLEEIVRKRRSAGESIMIVGSTCSEELTPELSARGFQGLQSEDEADFYRTIVVPVESAVTLHDSDIHSVSDTKSKHLALKHASSITASEKRKYQSINLRHIQHMLRCLDPIASQYISDREKGLDDLRTSAMIFPESNLWKVLSYDEVHRIALTALGLHLMDTASGYLKWTHVALAMSLLKVSDAAKAAYANLKVEEQKSSRLGEGWQKRMQERMNEAGTRQSGPEAASRRARERQLENLSLTASKHEKRLMPGIANPDQIKTTFDQVHVPPETVDSIRTLTSMSFLRPDAFSYGVLATEKISGALLYGPPGTGKTMLAKAVAKESGCAVLEVSGSSIMDKYVGEGEKNVTAIFSLARKLSPCIVFLDEADAIFSSRDVGRERSSHRDILNQFLKEWDGLNDLSVFVMVATNRPFDLDDAVIRRLPRRLLVDLPTQKDRHEILKIHLRGEQLDGSVDLEDLAKRTPFYSGSDLKNLAVSAALACVKEENEQAVVAAAKLAVSATETSPTPLADMKSAHLSRDQKYEFPEIRVLHARHFDRALQEISASISEDMSSLNAIKKFDEKYGDKKGKKKKRVFGIGLHPETNESAARVRP</sequence>
<dbReference type="PANTHER" id="PTHR45644:SF56">
    <property type="entry name" value="AAA ATPASE, PUTATIVE (AFU_ORTHOLOGUE AFUA_2G12920)-RELATED"/>
    <property type="match status" value="1"/>
</dbReference>
<dbReference type="Pfam" id="PF00004">
    <property type="entry name" value="AAA"/>
    <property type="match status" value="1"/>
</dbReference>
<dbReference type="Gene3D" id="1.10.8.60">
    <property type="match status" value="1"/>
</dbReference>
<evidence type="ECO:0000256" key="4">
    <source>
        <dbReference type="ARBA" id="ARBA00022840"/>
    </source>
</evidence>
<keyword evidence="5" id="KW-0496">Mitochondrion</keyword>
<dbReference type="GO" id="GO:0016887">
    <property type="term" value="F:ATP hydrolysis activity"/>
    <property type="evidence" value="ECO:0007669"/>
    <property type="project" value="InterPro"/>
</dbReference>
<dbReference type="OrthoDB" id="39734at2759"/>
<keyword evidence="9" id="KW-1185">Reference proteome</keyword>
<feature type="compositionally biased region" description="Basic residues" evidence="6">
    <location>
        <begin position="11"/>
        <end position="24"/>
    </location>
</feature>
<dbReference type="InterPro" id="IPR051701">
    <property type="entry name" value="Mito_OM_Translocase_MSP1"/>
</dbReference>
<feature type="region of interest" description="Disordered" evidence="6">
    <location>
        <begin position="457"/>
        <end position="477"/>
    </location>
</feature>
<feature type="compositionally biased region" description="Pro residues" evidence="6">
    <location>
        <begin position="417"/>
        <end position="426"/>
    </location>
</feature>
<dbReference type="InterPro" id="IPR041569">
    <property type="entry name" value="AAA_lid_3"/>
</dbReference>
<evidence type="ECO:0000256" key="3">
    <source>
        <dbReference type="ARBA" id="ARBA00022787"/>
    </source>
</evidence>
<comment type="subcellular location">
    <subcellularLocation>
        <location evidence="1">Mitochondrion outer membrane</location>
        <topology evidence="1">Single-pass membrane protein</topology>
    </subcellularLocation>
</comment>
<dbReference type="InterPro" id="IPR003959">
    <property type="entry name" value="ATPase_AAA_core"/>
</dbReference>
<dbReference type="EMBL" id="MU005572">
    <property type="protein sequence ID" value="KAF2689518.1"/>
    <property type="molecule type" value="Genomic_DNA"/>
</dbReference>
<dbReference type="InterPro" id="IPR003960">
    <property type="entry name" value="ATPase_AAA_CS"/>
</dbReference>
<feature type="region of interest" description="Disordered" evidence="6">
    <location>
        <begin position="1"/>
        <end position="111"/>
    </location>
</feature>
<keyword evidence="3" id="KW-0472">Membrane</keyword>
<protein>
    <submittedName>
        <fullName evidence="8">AAA-domain-containing protein</fullName>
    </submittedName>
</protein>
<evidence type="ECO:0000256" key="5">
    <source>
        <dbReference type="ARBA" id="ARBA00023128"/>
    </source>
</evidence>
<evidence type="ECO:0000256" key="1">
    <source>
        <dbReference type="ARBA" id="ARBA00004572"/>
    </source>
</evidence>
<feature type="region of interest" description="Disordered" evidence="6">
    <location>
        <begin position="796"/>
        <end position="828"/>
    </location>
</feature>
<evidence type="ECO:0000256" key="6">
    <source>
        <dbReference type="SAM" id="MobiDB-lite"/>
    </source>
</evidence>
<feature type="compositionally biased region" description="Low complexity" evidence="6">
    <location>
        <begin position="1"/>
        <end position="10"/>
    </location>
</feature>